<name>A0A9D9NPU9_9BACT</name>
<gene>
    <name evidence="2" type="ORF">IAC87_02490</name>
</gene>
<comment type="caution">
    <text evidence="2">The sequence shown here is derived from an EMBL/GenBank/DDBJ whole genome shotgun (WGS) entry which is preliminary data.</text>
</comment>
<evidence type="ECO:0000313" key="3">
    <source>
        <dbReference type="Proteomes" id="UP000823772"/>
    </source>
</evidence>
<reference evidence="2" key="1">
    <citation type="submission" date="2020-10" db="EMBL/GenBank/DDBJ databases">
        <authorList>
            <person name="Gilroy R."/>
        </authorList>
    </citation>
    <scope>NUCLEOTIDE SEQUENCE</scope>
    <source>
        <strain evidence="2">B3-2255</strain>
    </source>
</reference>
<dbReference type="AlphaFoldDB" id="A0A9D9NPU9"/>
<reference evidence="2" key="2">
    <citation type="journal article" date="2021" name="PeerJ">
        <title>Extensive microbial diversity within the chicken gut microbiome revealed by metagenomics and culture.</title>
        <authorList>
            <person name="Gilroy R."/>
            <person name="Ravi A."/>
            <person name="Getino M."/>
            <person name="Pursley I."/>
            <person name="Horton D.L."/>
            <person name="Alikhan N.F."/>
            <person name="Baker D."/>
            <person name="Gharbi K."/>
            <person name="Hall N."/>
            <person name="Watson M."/>
            <person name="Adriaenssens E.M."/>
            <person name="Foster-Nyarko E."/>
            <person name="Jarju S."/>
            <person name="Secka A."/>
            <person name="Antonio M."/>
            <person name="Oren A."/>
            <person name="Chaudhuri R.R."/>
            <person name="La Ragione R."/>
            <person name="Hildebrand F."/>
            <person name="Pallen M.J."/>
        </authorList>
    </citation>
    <scope>NUCLEOTIDE SEQUENCE</scope>
    <source>
        <strain evidence="2">B3-2255</strain>
    </source>
</reference>
<dbReference type="Proteomes" id="UP000823772">
    <property type="component" value="Unassembled WGS sequence"/>
</dbReference>
<keyword evidence="1" id="KW-0732">Signal</keyword>
<evidence type="ECO:0000313" key="2">
    <source>
        <dbReference type="EMBL" id="MBO8481397.1"/>
    </source>
</evidence>
<dbReference type="EMBL" id="JADILY010000051">
    <property type="protein sequence ID" value="MBO8481397.1"/>
    <property type="molecule type" value="Genomic_DNA"/>
</dbReference>
<evidence type="ECO:0000256" key="1">
    <source>
        <dbReference type="SAM" id="SignalP"/>
    </source>
</evidence>
<proteinExistence type="predicted"/>
<feature type="signal peptide" evidence="1">
    <location>
        <begin position="1"/>
        <end position="26"/>
    </location>
</feature>
<sequence>MKSDKLILASLSLLMFPLLCFGQAKVGVDKKIELLGAVYVAAQIGDNPQIRYTELMEEWLPYQERDDEAVAFVREMIENNGLTYSDIIAVSPYITLNGSRISGKLPKDGNGPESVWNENNFKKFVKLIDTFYRNHRDGFENYLKANEETYATAIENVSRTADRIDFAWFGYFFGTREDITIYITANGKEDNVIYSEPAYFTDKDGISVVISVYPSAPLYECLLHEICHPYVARLDGFWPQAEEAMEKIFNAEEWKGIYSDARYPSAKSLYEDWLTELAVAMYVKDHPLSEKDIPYLLMMDRLRGLFWMERSIGFTDNFSESRSMYGCFGDFMPRLCEFLDFTVLDDDNFSRLVEESCIQAPYITYVYPVPGTDLAGYKALDYIEIKFSEPMFTNSVDMMPDEDFVIHSYWKDEMTYIILLDSNFDYGNREEYTISVPKMLQSKKAVSMEKDYEIKYYFR</sequence>
<organism evidence="2 3">
    <name type="scientific">Candidatus Merdivivens faecigallinarum</name>
    <dbReference type="NCBI Taxonomy" id="2840871"/>
    <lineage>
        <taxon>Bacteria</taxon>
        <taxon>Pseudomonadati</taxon>
        <taxon>Bacteroidota</taxon>
        <taxon>Bacteroidia</taxon>
        <taxon>Bacteroidales</taxon>
        <taxon>Muribaculaceae</taxon>
        <taxon>Muribaculaceae incertae sedis</taxon>
        <taxon>Candidatus Merdivivens</taxon>
    </lineage>
</organism>
<protein>
    <submittedName>
        <fullName evidence="2">DUF4932 domain-containing protein</fullName>
    </submittedName>
</protein>
<accession>A0A9D9NPU9</accession>
<feature type="chain" id="PRO_5039395922" evidence="1">
    <location>
        <begin position="27"/>
        <end position="459"/>
    </location>
</feature>